<dbReference type="InterPro" id="IPR021740">
    <property type="entry name" value="Velvet"/>
</dbReference>
<feature type="compositionally biased region" description="Pro residues" evidence="8">
    <location>
        <begin position="312"/>
        <end position="323"/>
    </location>
</feature>
<keyword evidence="5" id="KW-0804">Transcription</keyword>
<dbReference type="AlphaFoldDB" id="A0AAN8NJ14"/>
<dbReference type="Gene3D" id="2.60.40.3960">
    <property type="entry name" value="Velvet domain"/>
    <property type="match status" value="1"/>
</dbReference>
<keyword evidence="3" id="KW-0963">Cytoplasm</keyword>
<dbReference type="EMBL" id="JAVHJM010000015">
    <property type="protein sequence ID" value="KAK6497065.1"/>
    <property type="molecule type" value="Genomic_DNA"/>
</dbReference>
<feature type="compositionally biased region" description="Low complexity" evidence="8">
    <location>
        <begin position="381"/>
        <end position="396"/>
    </location>
</feature>
<organism evidence="10 11">
    <name type="scientific">Arthrobotrys conoides</name>
    <dbReference type="NCBI Taxonomy" id="74498"/>
    <lineage>
        <taxon>Eukaryota</taxon>
        <taxon>Fungi</taxon>
        <taxon>Dikarya</taxon>
        <taxon>Ascomycota</taxon>
        <taxon>Pezizomycotina</taxon>
        <taxon>Orbiliomycetes</taxon>
        <taxon>Orbiliales</taxon>
        <taxon>Orbiliaceae</taxon>
        <taxon>Arthrobotrys</taxon>
    </lineage>
</organism>
<reference evidence="10 11" key="1">
    <citation type="submission" date="2019-10" db="EMBL/GenBank/DDBJ databases">
        <authorList>
            <person name="Palmer J.M."/>
        </authorList>
    </citation>
    <scope>NUCLEOTIDE SEQUENCE [LARGE SCALE GENOMIC DNA]</scope>
    <source>
        <strain evidence="10 11">TWF506</strain>
    </source>
</reference>
<evidence type="ECO:0000256" key="3">
    <source>
        <dbReference type="ARBA" id="ARBA00022490"/>
    </source>
</evidence>
<accession>A0AAN8NJ14</accession>
<comment type="similarity">
    <text evidence="7">Belongs to the velvet family. VeA subfamily.</text>
</comment>
<evidence type="ECO:0000256" key="2">
    <source>
        <dbReference type="ARBA" id="ARBA00004496"/>
    </source>
</evidence>
<comment type="caution">
    <text evidence="10">The sequence shown here is derived from an EMBL/GenBank/DDBJ whole genome shotgun (WGS) entry which is preliminary data.</text>
</comment>
<dbReference type="GO" id="GO:0043455">
    <property type="term" value="P:regulation of secondary metabolic process"/>
    <property type="evidence" value="ECO:0007669"/>
    <property type="project" value="UniProtKB-ARBA"/>
</dbReference>
<dbReference type="PANTHER" id="PTHR33572">
    <property type="entry name" value="SPORE DEVELOPMENT REGULATOR VOSA"/>
    <property type="match status" value="1"/>
</dbReference>
<feature type="region of interest" description="Disordered" evidence="8">
    <location>
        <begin position="211"/>
        <end position="571"/>
    </location>
</feature>
<feature type="compositionally biased region" description="Basic and acidic residues" evidence="8">
    <location>
        <begin position="230"/>
        <end position="244"/>
    </location>
</feature>
<dbReference type="PROSITE" id="PS51821">
    <property type="entry name" value="VELVET"/>
    <property type="match status" value="1"/>
</dbReference>
<dbReference type="GO" id="GO:0034250">
    <property type="term" value="P:positive regulation of amide metabolic process"/>
    <property type="evidence" value="ECO:0007669"/>
    <property type="project" value="UniProtKB-ARBA"/>
</dbReference>
<evidence type="ECO:0000256" key="7">
    <source>
        <dbReference type="ARBA" id="ARBA00038005"/>
    </source>
</evidence>
<feature type="domain" description="Velvet" evidence="9">
    <location>
        <begin position="23"/>
        <end position="209"/>
    </location>
</feature>
<dbReference type="GO" id="GO:0005634">
    <property type="term" value="C:nucleus"/>
    <property type="evidence" value="ECO:0007669"/>
    <property type="project" value="UniProtKB-SubCell"/>
</dbReference>
<evidence type="ECO:0000256" key="6">
    <source>
        <dbReference type="ARBA" id="ARBA00023242"/>
    </source>
</evidence>
<dbReference type="GO" id="GO:0005737">
    <property type="term" value="C:cytoplasm"/>
    <property type="evidence" value="ECO:0007669"/>
    <property type="project" value="UniProtKB-SubCell"/>
</dbReference>
<evidence type="ECO:0000256" key="5">
    <source>
        <dbReference type="ARBA" id="ARBA00023163"/>
    </source>
</evidence>
<keyword evidence="11" id="KW-1185">Reference proteome</keyword>
<keyword evidence="4" id="KW-0805">Transcription regulation</keyword>
<feature type="compositionally biased region" description="Polar residues" evidence="8">
    <location>
        <begin position="554"/>
        <end position="564"/>
    </location>
</feature>
<dbReference type="InterPro" id="IPR037525">
    <property type="entry name" value="Velvet_dom"/>
</dbReference>
<name>A0AAN8NJ14_9PEZI</name>
<feature type="compositionally biased region" description="Polar residues" evidence="8">
    <location>
        <begin position="397"/>
        <end position="421"/>
    </location>
</feature>
<evidence type="ECO:0000259" key="9">
    <source>
        <dbReference type="PROSITE" id="PS51821"/>
    </source>
</evidence>
<evidence type="ECO:0000256" key="4">
    <source>
        <dbReference type="ARBA" id="ARBA00023015"/>
    </source>
</evidence>
<dbReference type="GO" id="GO:0051176">
    <property type="term" value="P:positive regulation of sulfur metabolic process"/>
    <property type="evidence" value="ECO:0007669"/>
    <property type="project" value="UniProtKB-ARBA"/>
</dbReference>
<feature type="compositionally biased region" description="Polar residues" evidence="8">
    <location>
        <begin position="458"/>
        <end position="500"/>
    </location>
</feature>
<sequence>MSAADKSLVPETVAFAERRLRDGSMLKYKLTVLQQPERARACGQGAKSHADRRPVDPPPVVELKLFQGEDNTDVTFSFNSNFFLFATLESARPIANGRVQPPPALQPVLTGVPVSGMAYLDRPAPAGYFIFPDLSVRHEGKYRLHFALYEECKEEDDRIAMNGQDVTHFRVEVKSKPFTVFSAKKFPGLAESTSLSRIVAEQGCRVRIRRDVRMRRRSDKPGGGDDMYEDGGHYVRNQRRETPEVSRAYPPPPPSESIPPLEVPHRSSAATPNGQVDKRTRSDSDVSTASRPDYNRMNPGYPERPNFNQATAPPPPPPPPAPAMPASGNYLNFGGQAVPQAPMVAPSNPPPSQPWNQGYQPHDVNYQPSQASEHRRDSVEYNNNYYSQSQYPQRSQTPVSDRSYPSSYTQSTPQYNHSNTYQQPPQAHTPAPQPKPHRQTREDLPPLKLTALEPRLPSLNSPSSATPNSGYIPPRSSTSQGALPSPTSYAPQSQGSSYHYPQSAEGSHGSVPPSQNGWGYSMIKPSEPAPRHAGQKRTWDRVFSSDQHSRERLTNGSRPTQNNYGLDVDDEDDDEIDFAKMRMSYRRADGVQITRALPDDIE</sequence>
<comment type="subcellular location">
    <subcellularLocation>
        <location evidence="2">Cytoplasm</location>
    </subcellularLocation>
    <subcellularLocation>
        <location evidence="1">Nucleus</location>
    </subcellularLocation>
</comment>
<protein>
    <submittedName>
        <fullName evidence="10">Velvet protein</fullName>
    </submittedName>
</protein>
<evidence type="ECO:0000256" key="8">
    <source>
        <dbReference type="SAM" id="MobiDB-lite"/>
    </source>
</evidence>
<dbReference type="FunFam" id="2.60.40.3960:FF:000001">
    <property type="entry name" value="Sexual development activator VeA"/>
    <property type="match status" value="1"/>
</dbReference>
<dbReference type="Pfam" id="PF11754">
    <property type="entry name" value="Velvet"/>
    <property type="match status" value="2"/>
</dbReference>
<evidence type="ECO:0000313" key="11">
    <source>
        <dbReference type="Proteomes" id="UP001307849"/>
    </source>
</evidence>
<proteinExistence type="inferred from homology"/>
<evidence type="ECO:0000256" key="1">
    <source>
        <dbReference type="ARBA" id="ARBA00004123"/>
    </source>
</evidence>
<dbReference type="Proteomes" id="UP001307849">
    <property type="component" value="Unassembled WGS sequence"/>
</dbReference>
<gene>
    <name evidence="10" type="primary">VE1</name>
    <name evidence="10" type="ORF">TWF506_004547</name>
</gene>
<evidence type="ECO:0000313" key="10">
    <source>
        <dbReference type="EMBL" id="KAK6497065.1"/>
    </source>
</evidence>
<keyword evidence="6" id="KW-0539">Nucleus</keyword>
<dbReference type="PANTHER" id="PTHR33572:SF14">
    <property type="entry name" value="DEVELOPMENTAL AND SECONDARY METABOLISM REGULATOR VEA"/>
    <property type="match status" value="1"/>
</dbReference>
<dbReference type="InterPro" id="IPR038491">
    <property type="entry name" value="Velvet_dom_sf"/>
</dbReference>